<evidence type="ECO:0000313" key="6">
    <source>
        <dbReference type="WBParaSite" id="PSAMB.scaffold16203size1384.g36834.t1"/>
    </source>
</evidence>
<dbReference type="PANTHER" id="PTHR13271">
    <property type="entry name" value="UNCHARACTERIZED PUTATIVE METHYLTRANSFERASE"/>
    <property type="match status" value="1"/>
</dbReference>
<evidence type="ECO:0000313" key="5">
    <source>
        <dbReference type="Proteomes" id="UP000887566"/>
    </source>
</evidence>
<dbReference type="InterPro" id="IPR050600">
    <property type="entry name" value="SETD3_SETD6_MTase"/>
</dbReference>
<dbReference type="InterPro" id="IPR046341">
    <property type="entry name" value="SET_dom_sf"/>
</dbReference>
<proteinExistence type="inferred from homology"/>
<dbReference type="WBParaSite" id="PSAMB.scaffold16203size1384.g36834.t1">
    <property type="protein sequence ID" value="PSAMB.scaffold16203size1384.g36834.t1"/>
    <property type="gene ID" value="PSAMB.scaffold16203size1384.g36834"/>
</dbReference>
<keyword evidence="5" id="KW-1185">Reference proteome</keyword>
<name>A0A914VA21_9BILA</name>
<dbReference type="CDD" id="cd19176">
    <property type="entry name" value="SET_SETD3"/>
    <property type="match status" value="1"/>
</dbReference>
<protein>
    <recommendedName>
        <fullName evidence="4">protein-histidine N-methyltransferase</fullName>
        <ecNumber evidence="4">2.1.1.85</ecNumber>
    </recommendedName>
</protein>
<dbReference type="Proteomes" id="UP000887566">
    <property type="component" value="Unplaced"/>
</dbReference>
<evidence type="ECO:0000256" key="3">
    <source>
        <dbReference type="ARBA" id="ARBA00022691"/>
    </source>
</evidence>
<reference evidence="6" key="1">
    <citation type="submission" date="2022-11" db="UniProtKB">
        <authorList>
            <consortium name="WormBaseParasite"/>
        </authorList>
    </citation>
    <scope>IDENTIFICATION</scope>
</reference>
<evidence type="ECO:0000256" key="4">
    <source>
        <dbReference type="PROSITE-ProRule" id="PRU00898"/>
    </source>
</evidence>
<dbReference type="SUPFAM" id="SSF82199">
    <property type="entry name" value="SET domain"/>
    <property type="match status" value="1"/>
</dbReference>
<dbReference type="Gene3D" id="3.90.1410.10">
    <property type="entry name" value="set domain protein methyltransferase, domain 1"/>
    <property type="match status" value="1"/>
</dbReference>
<keyword evidence="3 4" id="KW-0949">S-adenosyl-L-methionine</keyword>
<dbReference type="InterPro" id="IPR025785">
    <property type="entry name" value="SETD3"/>
</dbReference>
<dbReference type="InterPro" id="IPR044428">
    <property type="entry name" value="SETD3_SET"/>
</dbReference>
<organism evidence="5 6">
    <name type="scientific">Plectus sambesii</name>
    <dbReference type="NCBI Taxonomy" id="2011161"/>
    <lineage>
        <taxon>Eukaryota</taxon>
        <taxon>Metazoa</taxon>
        <taxon>Ecdysozoa</taxon>
        <taxon>Nematoda</taxon>
        <taxon>Chromadorea</taxon>
        <taxon>Plectida</taxon>
        <taxon>Plectina</taxon>
        <taxon>Plectoidea</taxon>
        <taxon>Plectidae</taxon>
        <taxon>Plectus</taxon>
    </lineage>
</organism>
<keyword evidence="2 4" id="KW-0808">Transferase</keyword>
<comment type="catalytic activity">
    <reaction evidence="4">
        <text>L-histidyl-[protein] + S-adenosyl-L-methionine = N(tele)-methyl-L-histidyl-[protein] + S-adenosyl-L-homocysteine + H(+)</text>
        <dbReference type="Rhea" id="RHEA:19369"/>
        <dbReference type="Rhea" id="RHEA-COMP:9745"/>
        <dbReference type="Rhea" id="RHEA-COMP:11600"/>
        <dbReference type="ChEBI" id="CHEBI:15378"/>
        <dbReference type="ChEBI" id="CHEBI:16367"/>
        <dbReference type="ChEBI" id="CHEBI:29979"/>
        <dbReference type="ChEBI" id="CHEBI:57856"/>
        <dbReference type="ChEBI" id="CHEBI:59789"/>
        <dbReference type="EC" id="2.1.1.85"/>
    </reaction>
</comment>
<dbReference type="AlphaFoldDB" id="A0A914VA21"/>
<dbReference type="PROSITE" id="PS51565">
    <property type="entry name" value="SAM_MT85_SETD3"/>
    <property type="match status" value="1"/>
</dbReference>
<dbReference type="EC" id="2.1.1.85" evidence="4"/>
<sequence>MPIDTAALNKLVLDLWGDVVSLPTPTTAVALWKEHQTIRRLLAEIDKVNPPHPIFANRQRRADKLDGFLKWSEKVGIETNRVTVEACGALGDEALGLKATGDIEEKQSLVKVPRRAMLTWDDARKSTMLAMLFDQDPIVRGMDNVVLALMLICELLKGEESRWQAYLAVMPETFSTPLFYTEEELEWLRPSPTFEDALKMYRSIARQFAYFHMIVQRNDQAQKARRNKEREARGVPLLEKSPLTVTNFSFHLYKWAVACVSTRINLIPSEQATRPDGSPVQIPALIPFLDMANHAFHCDGADKMSVHFCVETDRAGCVATEDYHHGDDVHIF</sequence>
<accession>A0A914VA21</accession>
<evidence type="ECO:0000256" key="1">
    <source>
        <dbReference type="ARBA" id="ARBA00022603"/>
    </source>
</evidence>
<dbReference type="PANTHER" id="PTHR13271:SF47">
    <property type="entry name" value="ACTIN-HISTIDINE N-METHYLTRANSFERASE"/>
    <property type="match status" value="1"/>
</dbReference>
<dbReference type="GO" id="GO:0032259">
    <property type="term" value="P:methylation"/>
    <property type="evidence" value="ECO:0007669"/>
    <property type="project" value="UniProtKB-KW"/>
</dbReference>
<comment type="similarity">
    <text evidence="4">Belongs to the class V-like SAM-binding methyltransferase superfamily. SETD3 actin-histidine methyltransferase family.</text>
</comment>
<dbReference type="GO" id="GO:0018064">
    <property type="term" value="F:protein-L-histidine N-tele-methyltransferase activity"/>
    <property type="evidence" value="ECO:0007669"/>
    <property type="project" value="UniProtKB-EC"/>
</dbReference>
<keyword evidence="1 4" id="KW-0489">Methyltransferase</keyword>
<dbReference type="GO" id="GO:0016279">
    <property type="term" value="F:protein-lysine N-methyltransferase activity"/>
    <property type="evidence" value="ECO:0007669"/>
    <property type="project" value="TreeGrafter"/>
</dbReference>
<evidence type="ECO:0000256" key="2">
    <source>
        <dbReference type="ARBA" id="ARBA00022679"/>
    </source>
</evidence>